<dbReference type="InParanoid" id="A0A6P4AJR1"/>
<dbReference type="GO" id="GO:0008284">
    <property type="term" value="P:positive regulation of cell population proliferation"/>
    <property type="evidence" value="ECO:0007669"/>
    <property type="project" value="TreeGrafter"/>
</dbReference>
<dbReference type="GeneID" id="107429116"/>
<keyword evidence="2" id="KW-1185">Reference proteome</keyword>
<dbReference type="GO" id="GO:0030154">
    <property type="term" value="P:cell differentiation"/>
    <property type="evidence" value="ECO:0007669"/>
    <property type="project" value="TreeGrafter"/>
</dbReference>
<feature type="chain" id="PRO_5047196789" evidence="1">
    <location>
        <begin position="24"/>
        <end position="130"/>
    </location>
</feature>
<dbReference type="GO" id="GO:0005615">
    <property type="term" value="C:extracellular space"/>
    <property type="evidence" value="ECO:0007669"/>
    <property type="project" value="TreeGrafter"/>
</dbReference>
<dbReference type="GO" id="GO:0008083">
    <property type="term" value="F:growth factor activity"/>
    <property type="evidence" value="ECO:0007669"/>
    <property type="project" value="InterPro"/>
</dbReference>
<sequence>MAASLKLMIACLLMFTWLFLAQSQQDGNSAPDRSIPDINRKGLKEVVSYATNVAENEIGGRKMAVQKVKEHGAGTGQAAGKWGSKMEHKQSVGHYFSPEVHDVDDDDEDAGFVAFSADYHPPRHHPPKNN</sequence>
<protein>
    <submittedName>
        <fullName evidence="3">Protein GOLVEN 7</fullName>
    </submittedName>
</protein>
<organism evidence="2 3">
    <name type="scientific">Ziziphus jujuba</name>
    <name type="common">Chinese jujube</name>
    <name type="synonym">Ziziphus sativa</name>
    <dbReference type="NCBI Taxonomy" id="326968"/>
    <lineage>
        <taxon>Eukaryota</taxon>
        <taxon>Viridiplantae</taxon>
        <taxon>Streptophyta</taxon>
        <taxon>Embryophyta</taxon>
        <taxon>Tracheophyta</taxon>
        <taxon>Spermatophyta</taxon>
        <taxon>Magnoliopsida</taxon>
        <taxon>eudicotyledons</taxon>
        <taxon>Gunneridae</taxon>
        <taxon>Pentapetalae</taxon>
        <taxon>rosids</taxon>
        <taxon>fabids</taxon>
        <taxon>Rosales</taxon>
        <taxon>Rhamnaceae</taxon>
        <taxon>Paliureae</taxon>
        <taxon>Ziziphus</taxon>
    </lineage>
</organism>
<dbReference type="RefSeq" id="XP_015895248.2">
    <property type="nucleotide sequence ID" value="XM_016039762.2"/>
</dbReference>
<proteinExistence type="predicted"/>
<dbReference type="Proteomes" id="UP001652623">
    <property type="component" value="Chromosome 12"/>
</dbReference>
<dbReference type="InterPro" id="IPR038804">
    <property type="entry name" value="RGF3"/>
</dbReference>
<dbReference type="PANTHER" id="PTHR36313">
    <property type="entry name" value="ROOT MERISTEM GROWTH FACTOR 2"/>
    <property type="match status" value="1"/>
</dbReference>
<reference evidence="3" key="1">
    <citation type="submission" date="2025-08" db="UniProtKB">
        <authorList>
            <consortium name="RefSeq"/>
        </authorList>
    </citation>
    <scope>IDENTIFICATION</scope>
    <source>
        <tissue evidence="3">Seedling</tissue>
    </source>
</reference>
<dbReference type="GO" id="GO:0010628">
    <property type="term" value="P:positive regulation of gene expression"/>
    <property type="evidence" value="ECO:0007669"/>
    <property type="project" value="TreeGrafter"/>
</dbReference>
<dbReference type="AlphaFoldDB" id="A0A6P4AJR1"/>
<dbReference type="GO" id="GO:0010082">
    <property type="term" value="P:regulation of root meristem growth"/>
    <property type="evidence" value="ECO:0007669"/>
    <property type="project" value="InterPro"/>
</dbReference>
<evidence type="ECO:0000313" key="3">
    <source>
        <dbReference type="RefSeq" id="XP_015895248.2"/>
    </source>
</evidence>
<evidence type="ECO:0000313" key="2">
    <source>
        <dbReference type="Proteomes" id="UP001652623"/>
    </source>
</evidence>
<feature type="signal peptide" evidence="1">
    <location>
        <begin position="1"/>
        <end position="23"/>
    </location>
</feature>
<evidence type="ECO:0000256" key="1">
    <source>
        <dbReference type="SAM" id="SignalP"/>
    </source>
</evidence>
<accession>A0A6P4AJR1</accession>
<name>A0A6P4AJR1_ZIZJJ</name>
<dbReference type="PANTHER" id="PTHR36313:SF1">
    <property type="entry name" value="PROTEIN GOLVEN 11-RELATED"/>
    <property type="match status" value="1"/>
</dbReference>
<gene>
    <name evidence="3" type="primary">LOC107429116</name>
</gene>
<dbReference type="KEGG" id="zju:107429116"/>
<keyword evidence="1" id="KW-0732">Signal</keyword>